<dbReference type="VEuPathDB" id="FungiDB:RO3G_12742"/>
<sequence>MVSISAFKCILVFAAACSKSFVASLYELGGFF</sequence>
<dbReference type="Proteomes" id="UP000009138">
    <property type="component" value="Unassembled WGS sequence"/>
</dbReference>
<reference evidence="1 2" key="1">
    <citation type="journal article" date="2009" name="PLoS Genet.">
        <title>Genomic analysis of the basal lineage fungus Rhizopus oryzae reveals a whole-genome duplication.</title>
        <authorList>
            <person name="Ma L.-J."/>
            <person name="Ibrahim A.S."/>
            <person name="Skory C."/>
            <person name="Grabherr M.G."/>
            <person name="Burger G."/>
            <person name="Butler M."/>
            <person name="Elias M."/>
            <person name="Idnurm A."/>
            <person name="Lang B.F."/>
            <person name="Sone T."/>
            <person name="Abe A."/>
            <person name="Calvo S.E."/>
            <person name="Corrochano L.M."/>
            <person name="Engels R."/>
            <person name="Fu J."/>
            <person name="Hansberg W."/>
            <person name="Kim J.-M."/>
            <person name="Kodira C.D."/>
            <person name="Koehrsen M.J."/>
            <person name="Liu B."/>
            <person name="Miranda-Saavedra D."/>
            <person name="O'Leary S."/>
            <person name="Ortiz-Castellanos L."/>
            <person name="Poulter R."/>
            <person name="Rodriguez-Romero J."/>
            <person name="Ruiz-Herrera J."/>
            <person name="Shen Y.-Q."/>
            <person name="Zeng Q."/>
            <person name="Galagan J."/>
            <person name="Birren B.W."/>
            <person name="Cuomo C.A."/>
            <person name="Wickes B.L."/>
        </authorList>
    </citation>
    <scope>NUCLEOTIDE SEQUENCE [LARGE SCALE GENOMIC DNA]</scope>
    <source>
        <strain evidence="2">RA 99-880 / ATCC MYA-4621 / FGSC 9543 / NRRL 43880</strain>
    </source>
</reference>
<dbReference type="EMBL" id="CH476742">
    <property type="protein sequence ID" value="EIE88031.1"/>
    <property type="molecule type" value="Genomic_DNA"/>
</dbReference>
<gene>
    <name evidence="1" type="ORF">RO3G_12742</name>
</gene>
<protein>
    <submittedName>
        <fullName evidence="1">Uncharacterized protein</fullName>
    </submittedName>
</protein>
<accession>I1CHV1</accession>
<name>I1CHV1_RHIO9</name>
<dbReference type="AlphaFoldDB" id="I1CHV1"/>
<dbReference type="GeneID" id="93619707"/>
<keyword evidence="2" id="KW-1185">Reference proteome</keyword>
<dbReference type="InParanoid" id="I1CHV1"/>
<proteinExistence type="predicted"/>
<organism evidence="1 2">
    <name type="scientific">Rhizopus delemar (strain RA 99-880 / ATCC MYA-4621 / FGSC 9543 / NRRL 43880)</name>
    <name type="common">Mucormycosis agent</name>
    <name type="synonym">Rhizopus arrhizus var. delemar</name>
    <dbReference type="NCBI Taxonomy" id="246409"/>
    <lineage>
        <taxon>Eukaryota</taxon>
        <taxon>Fungi</taxon>
        <taxon>Fungi incertae sedis</taxon>
        <taxon>Mucoromycota</taxon>
        <taxon>Mucoromycotina</taxon>
        <taxon>Mucoromycetes</taxon>
        <taxon>Mucorales</taxon>
        <taxon>Mucorineae</taxon>
        <taxon>Rhizopodaceae</taxon>
        <taxon>Rhizopus</taxon>
    </lineage>
</organism>
<evidence type="ECO:0000313" key="1">
    <source>
        <dbReference type="EMBL" id="EIE88031.1"/>
    </source>
</evidence>
<evidence type="ECO:0000313" key="2">
    <source>
        <dbReference type="Proteomes" id="UP000009138"/>
    </source>
</evidence>
<dbReference type="RefSeq" id="XP_067523427.1">
    <property type="nucleotide sequence ID" value="XM_067667326.1"/>
</dbReference>